<sequence length="94" mass="9178">MIIRAGLMCAIIVACWIGVLAAVMYVSDAAPAAVVMLPSDSFMATLPQGVAITGQSAISVTLSSEKGGLAAALYAAGAALVLPAGLLGCAPLTS</sequence>
<organism evidence="2 3">
    <name type="scientific">Sulfitobacter aestuariivivens</name>
    <dbReference type="NCBI Taxonomy" id="2766981"/>
    <lineage>
        <taxon>Bacteria</taxon>
        <taxon>Pseudomonadati</taxon>
        <taxon>Pseudomonadota</taxon>
        <taxon>Alphaproteobacteria</taxon>
        <taxon>Rhodobacterales</taxon>
        <taxon>Roseobacteraceae</taxon>
        <taxon>Sulfitobacter</taxon>
    </lineage>
</organism>
<keyword evidence="1" id="KW-0472">Membrane</keyword>
<gene>
    <name evidence="2" type="ORF">H9Q16_20430</name>
</gene>
<accession>A0A927DAQ3</accession>
<dbReference type="Proteomes" id="UP000635142">
    <property type="component" value="Unassembled WGS sequence"/>
</dbReference>
<evidence type="ECO:0000256" key="1">
    <source>
        <dbReference type="SAM" id="Phobius"/>
    </source>
</evidence>
<keyword evidence="3" id="KW-1185">Reference proteome</keyword>
<reference evidence="2" key="1">
    <citation type="submission" date="2020-08" db="EMBL/GenBank/DDBJ databases">
        <title>Sulfitobacter aestuariivivens sp. nov., isolated from a tidal flat.</title>
        <authorList>
            <person name="Park S."/>
            <person name="Yoon J.-H."/>
        </authorList>
    </citation>
    <scope>NUCLEOTIDE SEQUENCE</scope>
    <source>
        <strain evidence="2">TSTF-M16</strain>
    </source>
</reference>
<keyword evidence="1" id="KW-1133">Transmembrane helix</keyword>
<name>A0A927DAQ3_9RHOB</name>
<dbReference type="AlphaFoldDB" id="A0A927DAQ3"/>
<feature type="transmembrane region" description="Helical" evidence="1">
    <location>
        <begin position="71"/>
        <end position="92"/>
    </location>
</feature>
<evidence type="ECO:0000313" key="3">
    <source>
        <dbReference type="Proteomes" id="UP000635142"/>
    </source>
</evidence>
<protein>
    <submittedName>
        <fullName evidence="2">Uncharacterized protein</fullName>
    </submittedName>
</protein>
<evidence type="ECO:0000313" key="2">
    <source>
        <dbReference type="EMBL" id="MBD3666297.1"/>
    </source>
</evidence>
<dbReference type="EMBL" id="JACTAG010000007">
    <property type="protein sequence ID" value="MBD3666297.1"/>
    <property type="molecule type" value="Genomic_DNA"/>
</dbReference>
<dbReference type="PROSITE" id="PS51257">
    <property type="entry name" value="PROKAR_LIPOPROTEIN"/>
    <property type="match status" value="1"/>
</dbReference>
<keyword evidence="1" id="KW-0812">Transmembrane</keyword>
<comment type="caution">
    <text evidence="2">The sequence shown here is derived from an EMBL/GenBank/DDBJ whole genome shotgun (WGS) entry which is preliminary data.</text>
</comment>
<proteinExistence type="predicted"/>